<evidence type="ECO:0000313" key="4">
    <source>
        <dbReference type="Proteomes" id="UP000594262"/>
    </source>
</evidence>
<dbReference type="EnsemblMetazoa" id="CLYHEMT006993.1">
    <property type="protein sequence ID" value="CLYHEMP006993.1"/>
    <property type="gene ID" value="CLYHEMG006993"/>
</dbReference>
<dbReference type="OrthoDB" id="6036215at2759"/>
<feature type="domain" description="BRICHOS" evidence="2">
    <location>
        <begin position="87"/>
        <end position="178"/>
    </location>
</feature>
<organism evidence="3 4">
    <name type="scientific">Clytia hemisphaerica</name>
    <dbReference type="NCBI Taxonomy" id="252671"/>
    <lineage>
        <taxon>Eukaryota</taxon>
        <taxon>Metazoa</taxon>
        <taxon>Cnidaria</taxon>
        <taxon>Hydrozoa</taxon>
        <taxon>Hydroidolina</taxon>
        <taxon>Leptothecata</taxon>
        <taxon>Obeliida</taxon>
        <taxon>Clytiidae</taxon>
        <taxon>Clytia</taxon>
    </lineage>
</organism>
<keyword evidence="4" id="KW-1185">Reference proteome</keyword>
<evidence type="ECO:0000313" key="3">
    <source>
        <dbReference type="EnsemblMetazoa" id="CLYHEMP006993.1"/>
    </source>
</evidence>
<accession>A0A7M5UZL8</accession>
<sequence>MYLYRKNNLITLSLMLMLDGKFITNYLNDIDDQMSFISNCLIPLACIILAIQGQLYDLEFKENGQTYKELITVDKVNQIIVFDVPTHGNRSAATYLKDFINRLTVMRDDKAKTCYVWKMKKDEPTPDSVLKALKKVNYKFPQNRYWIETENMLPMGVFDLSPYPIIDQFCDKRRVLEVNIYAKITDMERDAKADLLSRYSNSRVRRALKVKDYTLCDEASHHKEVTKCYKAGKMNLLSLRCRILDRPKCTYTVSCKFDPSKSGYFCPDPIHSMTQIHCCDPKCNW</sequence>
<keyword evidence="1" id="KW-1015">Disulfide bond</keyword>
<protein>
    <recommendedName>
        <fullName evidence="2">BRICHOS domain-containing protein</fullName>
    </recommendedName>
</protein>
<evidence type="ECO:0000256" key="1">
    <source>
        <dbReference type="ARBA" id="ARBA00023157"/>
    </source>
</evidence>
<reference evidence="3" key="1">
    <citation type="submission" date="2021-01" db="UniProtKB">
        <authorList>
            <consortium name="EnsemblMetazoa"/>
        </authorList>
    </citation>
    <scope>IDENTIFICATION</scope>
</reference>
<dbReference type="PROSITE" id="PS50869">
    <property type="entry name" value="BRICHOS"/>
    <property type="match status" value="1"/>
</dbReference>
<dbReference type="InterPro" id="IPR007084">
    <property type="entry name" value="BRICHOS_dom"/>
</dbReference>
<dbReference type="Proteomes" id="UP000594262">
    <property type="component" value="Unplaced"/>
</dbReference>
<dbReference type="AlphaFoldDB" id="A0A7M5UZL8"/>
<name>A0A7M5UZL8_9CNID</name>
<proteinExistence type="predicted"/>
<evidence type="ECO:0000259" key="2">
    <source>
        <dbReference type="PROSITE" id="PS50869"/>
    </source>
</evidence>